<reference evidence="2" key="2">
    <citation type="submission" date="2023-06" db="EMBL/GenBank/DDBJ databases">
        <authorList>
            <consortium name="Lawrence Berkeley National Laboratory"/>
            <person name="Mondo S.J."/>
            <person name="Hensen N."/>
            <person name="Bonometti L."/>
            <person name="Westerberg I."/>
            <person name="Brannstrom I.O."/>
            <person name="Guillou S."/>
            <person name="Cros-Aarteil S."/>
            <person name="Calhoun S."/>
            <person name="Haridas S."/>
            <person name="Kuo A."/>
            <person name="Pangilinan J."/>
            <person name="Riley R."/>
            <person name="Labutti K."/>
            <person name="Andreopoulos B."/>
            <person name="Lipzen A."/>
            <person name="Chen C."/>
            <person name="Yanf M."/>
            <person name="Daum C."/>
            <person name="Ng V."/>
            <person name="Clum A."/>
            <person name="Steindorff A."/>
            <person name="Ohm R."/>
            <person name="Martin F."/>
            <person name="Silar P."/>
            <person name="Natvig D."/>
            <person name="Lalanne C."/>
            <person name="Gautier V."/>
            <person name="Ament-Velasquez S.L."/>
            <person name="Kruys A."/>
            <person name="Hutchinson M.I."/>
            <person name="Powell A.J."/>
            <person name="Barry K."/>
            <person name="Miller A.N."/>
            <person name="Grigoriev I.V."/>
            <person name="Debuchy R."/>
            <person name="Gladieux P."/>
            <person name="Thoren M.H."/>
            <person name="Johannesson H."/>
        </authorList>
    </citation>
    <scope>NUCLEOTIDE SEQUENCE</scope>
    <source>
        <strain evidence="2">CBS 333.67</strain>
    </source>
</reference>
<feature type="domain" description="DUF7923" evidence="1">
    <location>
        <begin position="46"/>
        <end position="168"/>
    </location>
</feature>
<name>A0AAJ0M0Z0_9PEZI</name>
<proteinExistence type="predicted"/>
<reference evidence="2" key="1">
    <citation type="journal article" date="2023" name="Mol. Phylogenet. Evol.">
        <title>Genome-scale phylogeny and comparative genomics of the fungal order Sordariales.</title>
        <authorList>
            <person name="Hensen N."/>
            <person name="Bonometti L."/>
            <person name="Westerberg I."/>
            <person name="Brannstrom I.O."/>
            <person name="Guillou S."/>
            <person name="Cros-Aarteil S."/>
            <person name="Calhoun S."/>
            <person name="Haridas S."/>
            <person name="Kuo A."/>
            <person name="Mondo S."/>
            <person name="Pangilinan J."/>
            <person name="Riley R."/>
            <person name="LaButti K."/>
            <person name="Andreopoulos B."/>
            <person name="Lipzen A."/>
            <person name="Chen C."/>
            <person name="Yan M."/>
            <person name="Daum C."/>
            <person name="Ng V."/>
            <person name="Clum A."/>
            <person name="Steindorff A."/>
            <person name="Ohm R.A."/>
            <person name="Martin F."/>
            <person name="Silar P."/>
            <person name="Natvig D.O."/>
            <person name="Lalanne C."/>
            <person name="Gautier V."/>
            <person name="Ament-Velasquez S.L."/>
            <person name="Kruys A."/>
            <person name="Hutchinson M.I."/>
            <person name="Powell A.J."/>
            <person name="Barry K."/>
            <person name="Miller A.N."/>
            <person name="Grigoriev I.V."/>
            <person name="Debuchy R."/>
            <person name="Gladieux P."/>
            <person name="Hiltunen Thoren M."/>
            <person name="Johannesson H."/>
        </authorList>
    </citation>
    <scope>NUCLEOTIDE SEQUENCE</scope>
    <source>
        <strain evidence="2">CBS 333.67</strain>
    </source>
</reference>
<dbReference type="Proteomes" id="UP001273166">
    <property type="component" value="Unassembled WGS sequence"/>
</dbReference>
<protein>
    <recommendedName>
        <fullName evidence="1">DUF7923 domain-containing protein</fullName>
    </recommendedName>
</protein>
<dbReference type="AlphaFoldDB" id="A0AAJ0M0Z0"/>
<comment type="caution">
    <text evidence="2">The sequence shown here is derived from an EMBL/GenBank/DDBJ whole genome shotgun (WGS) entry which is preliminary data.</text>
</comment>
<organism evidence="2 3">
    <name type="scientific">Chaetomium strumarium</name>
    <dbReference type="NCBI Taxonomy" id="1170767"/>
    <lineage>
        <taxon>Eukaryota</taxon>
        <taxon>Fungi</taxon>
        <taxon>Dikarya</taxon>
        <taxon>Ascomycota</taxon>
        <taxon>Pezizomycotina</taxon>
        <taxon>Sordariomycetes</taxon>
        <taxon>Sordariomycetidae</taxon>
        <taxon>Sordariales</taxon>
        <taxon>Chaetomiaceae</taxon>
        <taxon>Chaetomium</taxon>
    </lineage>
</organism>
<dbReference type="EMBL" id="JAUDZG010000005">
    <property type="protein sequence ID" value="KAK3304970.1"/>
    <property type="molecule type" value="Genomic_DNA"/>
</dbReference>
<evidence type="ECO:0000313" key="2">
    <source>
        <dbReference type="EMBL" id="KAK3304970.1"/>
    </source>
</evidence>
<evidence type="ECO:0000259" key="1">
    <source>
        <dbReference type="Pfam" id="PF25540"/>
    </source>
</evidence>
<sequence length="181" mass="19639">EIKDPSKRYNDACHDLDRERVAGRQLQERTDELAHKLGELEEATMRGAFVLALVDADSDTYLFHDKYYTGDTDNSGDGGERVAVDLKAAVQQYLRSIDPALIGLPVVARAFASGEGLAILLVKAGIAKGLEDAAQILSRFARGFSQVDDTFDFVLVGKGKDRADYKVMGLCTPVSSPVSLS</sequence>
<accession>A0AAJ0M0Z0</accession>
<keyword evidence="3" id="KW-1185">Reference proteome</keyword>
<evidence type="ECO:0000313" key="3">
    <source>
        <dbReference type="Proteomes" id="UP001273166"/>
    </source>
</evidence>
<dbReference type="InterPro" id="IPR057683">
    <property type="entry name" value="DUF7923"/>
</dbReference>
<dbReference type="PANTHER" id="PTHR37543:SF1">
    <property type="entry name" value="CCCH ZINC FINGER DNA BINDING PROTEIN (AFU_ORTHOLOGUE AFUA_5G12760)"/>
    <property type="match status" value="1"/>
</dbReference>
<dbReference type="PANTHER" id="PTHR37543">
    <property type="entry name" value="CCCH ZINC FINGER DNA BINDING PROTEIN (AFU_ORTHOLOGUE AFUA_5G12760)"/>
    <property type="match status" value="1"/>
</dbReference>
<dbReference type="Pfam" id="PF25540">
    <property type="entry name" value="DUF7923"/>
    <property type="match status" value="1"/>
</dbReference>
<dbReference type="RefSeq" id="XP_062720750.1">
    <property type="nucleotide sequence ID" value="XM_062864969.1"/>
</dbReference>
<gene>
    <name evidence="2" type="ORF">B0T15DRAFT_398785</name>
</gene>
<feature type="non-terminal residue" evidence="2">
    <location>
        <position position="1"/>
    </location>
</feature>
<dbReference type="GeneID" id="87883798"/>